<gene>
    <name evidence="10" type="ORF">TSUD_224410</name>
</gene>
<keyword evidence="4 8" id="KW-0808">Transferase</keyword>
<feature type="transmembrane region" description="Helical" evidence="8">
    <location>
        <begin position="16"/>
        <end position="37"/>
    </location>
</feature>
<dbReference type="EC" id="2.1.1.-" evidence="8"/>
<name>A0A2Z6MRK0_TRISU</name>
<dbReference type="Pfam" id="PF03141">
    <property type="entry name" value="Methyltransf_29"/>
    <property type="match status" value="2"/>
</dbReference>
<sequence length="706" mass="79469">MALFKTRNNRRSSSPSYVSTLVTLGFIALCVFGVWMLNSSSMFSSQTQSDEESIATRTAIDTSENTNNDFSNTDDSTETTTTTATKNTEEPVEITTVVPKTEEQKETPAAVYGDNPGHLPEDAIKSDDKNLNNDANKQQNVVSDSQISEESSITQKEQVSAIQEASVDNVEKVSESEKVQQSTIEASEENKKAEEEITKPQDVTESKDASAAENQEQSAGQQQQQDVPSFNTQGSKNDEDEANKQQLREDKGETEEQQNLQLSKEASEKNNEKKNEGEETVKPKAEKKGGKAKKAWSTQADQSQKEKKRKKADESSSGGSEEKVQDQKWSLCNVTAGADYIPCLDNEKAIKNLRSTKHFEHRERHCPEEGPTCLVPLPKGYKTSIKWPNSRDKIWYHNVPHAKLAEVKGHQNWVKLTGGKLLLELNRVLRPGGYFAWSATPVYQKLAEDVQIWKDMSALTKAMCWELVTINKDELNHVGAAIYRKPTTNECYEQREKNEPPLCKDDDDPNAAWYVPLQACLHKVPVGIYGKPASKDFVEDTERWKNTMDELSNIGVTWSNVRNAMDMRAVYGGFAAALRELPIWVFNVVNVDAPDTLPIIYERGLFGIYHDWCESFSTYPRTYDLLHADKLFSKIKERCKIVPVIAEVDRIMRPGGMLIVRDESSTLSEVETLLKTLHWEIIYSKEQESLLCAKKGTWRPKSVASS</sequence>
<feature type="compositionally biased region" description="Basic and acidic residues" evidence="9">
    <location>
        <begin position="169"/>
        <end position="178"/>
    </location>
</feature>
<evidence type="ECO:0000313" key="10">
    <source>
        <dbReference type="EMBL" id="GAU26250.1"/>
    </source>
</evidence>
<accession>A0A2Z6MRK0</accession>
<dbReference type="GO" id="GO:0005768">
    <property type="term" value="C:endosome"/>
    <property type="evidence" value="ECO:0007669"/>
    <property type="project" value="TreeGrafter"/>
</dbReference>
<keyword evidence="3 8" id="KW-0489">Methyltransferase</keyword>
<dbReference type="EMBL" id="DF973331">
    <property type="protein sequence ID" value="GAU26250.1"/>
    <property type="molecule type" value="Genomic_DNA"/>
</dbReference>
<evidence type="ECO:0000256" key="5">
    <source>
        <dbReference type="ARBA" id="ARBA00022968"/>
    </source>
</evidence>
<dbReference type="GO" id="GO:0016020">
    <property type="term" value="C:membrane"/>
    <property type="evidence" value="ECO:0007669"/>
    <property type="project" value="UniProtKB-SubCell"/>
</dbReference>
<evidence type="ECO:0000256" key="2">
    <source>
        <dbReference type="ARBA" id="ARBA00008361"/>
    </source>
</evidence>
<comment type="similarity">
    <text evidence="2 8">Belongs to the methyltransferase superfamily.</text>
</comment>
<organism evidence="10 11">
    <name type="scientific">Trifolium subterraneum</name>
    <name type="common">Subterranean clover</name>
    <dbReference type="NCBI Taxonomy" id="3900"/>
    <lineage>
        <taxon>Eukaryota</taxon>
        <taxon>Viridiplantae</taxon>
        <taxon>Streptophyta</taxon>
        <taxon>Embryophyta</taxon>
        <taxon>Tracheophyta</taxon>
        <taxon>Spermatophyta</taxon>
        <taxon>Magnoliopsida</taxon>
        <taxon>eudicotyledons</taxon>
        <taxon>Gunneridae</taxon>
        <taxon>Pentapetalae</taxon>
        <taxon>rosids</taxon>
        <taxon>fabids</taxon>
        <taxon>Fabales</taxon>
        <taxon>Fabaceae</taxon>
        <taxon>Papilionoideae</taxon>
        <taxon>50 kb inversion clade</taxon>
        <taxon>NPAAA clade</taxon>
        <taxon>Hologalegina</taxon>
        <taxon>IRL clade</taxon>
        <taxon>Trifolieae</taxon>
        <taxon>Trifolium</taxon>
    </lineage>
</organism>
<evidence type="ECO:0000313" key="11">
    <source>
        <dbReference type="Proteomes" id="UP000242715"/>
    </source>
</evidence>
<dbReference type="PANTHER" id="PTHR10108:SF1077">
    <property type="entry name" value="METHYLTRANSFERASE PMT27-RELATED"/>
    <property type="match status" value="1"/>
</dbReference>
<keyword evidence="8" id="KW-0812">Transmembrane</keyword>
<keyword evidence="5 8" id="KW-0735">Signal-anchor</keyword>
<dbReference type="GO" id="GO:0032259">
    <property type="term" value="P:methylation"/>
    <property type="evidence" value="ECO:0007669"/>
    <property type="project" value="UniProtKB-KW"/>
</dbReference>
<feature type="compositionally biased region" description="Low complexity" evidence="9">
    <location>
        <begin position="211"/>
        <end position="225"/>
    </location>
</feature>
<evidence type="ECO:0000256" key="3">
    <source>
        <dbReference type="ARBA" id="ARBA00022603"/>
    </source>
</evidence>
<evidence type="ECO:0000256" key="4">
    <source>
        <dbReference type="ARBA" id="ARBA00022679"/>
    </source>
</evidence>
<proteinExistence type="inferred from homology"/>
<protein>
    <recommendedName>
        <fullName evidence="8">Methyltransferase</fullName>
        <ecNumber evidence="8">2.1.1.-</ecNumber>
    </recommendedName>
</protein>
<feature type="compositionally biased region" description="Basic and acidic residues" evidence="9">
    <location>
        <begin position="265"/>
        <end position="289"/>
    </location>
</feature>
<keyword evidence="8" id="KW-1133">Transmembrane helix</keyword>
<dbReference type="AlphaFoldDB" id="A0A2Z6MRK0"/>
<keyword evidence="8" id="KW-0472">Membrane</keyword>
<evidence type="ECO:0000256" key="7">
    <source>
        <dbReference type="ARBA" id="ARBA00037847"/>
    </source>
</evidence>
<dbReference type="PANTHER" id="PTHR10108">
    <property type="entry name" value="SAM-DEPENDENT METHYLTRANSFERASE"/>
    <property type="match status" value="1"/>
</dbReference>
<feature type="compositionally biased region" description="Polar residues" evidence="9">
    <location>
        <begin position="132"/>
        <end position="163"/>
    </location>
</feature>
<evidence type="ECO:0000256" key="6">
    <source>
        <dbReference type="ARBA" id="ARBA00023180"/>
    </source>
</evidence>
<dbReference type="GO" id="GO:0008168">
    <property type="term" value="F:methyltransferase activity"/>
    <property type="evidence" value="ECO:0007669"/>
    <property type="project" value="UniProtKB-UniRule"/>
</dbReference>
<dbReference type="SUPFAM" id="SSF53335">
    <property type="entry name" value="S-adenosyl-L-methionine-dependent methyltransferases"/>
    <property type="match status" value="1"/>
</dbReference>
<dbReference type="InterPro" id="IPR029063">
    <property type="entry name" value="SAM-dependent_MTases_sf"/>
</dbReference>
<feature type="compositionally biased region" description="Basic and acidic residues" evidence="9">
    <location>
        <begin position="188"/>
        <end position="210"/>
    </location>
</feature>
<evidence type="ECO:0000256" key="8">
    <source>
        <dbReference type="RuleBase" id="RU366043"/>
    </source>
</evidence>
<keyword evidence="11" id="KW-1185">Reference proteome</keyword>
<keyword evidence="6 8" id="KW-0325">Glycoprotein</keyword>
<dbReference type="GO" id="GO:0005802">
    <property type="term" value="C:trans-Golgi network"/>
    <property type="evidence" value="ECO:0007669"/>
    <property type="project" value="TreeGrafter"/>
</dbReference>
<dbReference type="Proteomes" id="UP000242715">
    <property type="component" value="Unassembled WGS sequence"/>
</dbReference>
<evidence type="ECO:0000256" key="9">
    <source>
        <dbReference type="SAM" id="MobiDB-lite"/>
    </source>
</evidence>
<dbReference type="InterPro" id="IPR004159">
    <property type="entry name" value="Put_SAM_MeTrfase"/>
</dbReference>
<reference evidence="11" key="1">
    <citation type="journal article" date="2017" name="Front. Plant Sci.">
        <title>Climate Clever Clovers: New Paradigm to Reduce the Environmental Footprint of Ruminants by Breeding Low Methanogenic Forages Utilizing Haplotype Variation.</title>
        <authorList>
            <person name="Kaur P."/>
            <person name="Appels R."/>
            <person name="Bayer P.E."/>
            <person name="Keeble-Gagnere G."/>
            <person name="Wang J."/>
            <person name="Hirakawa H."/>
            <person name="Shirasawa K."/>
            <person name="Vercoe P."/>
            <person name="Stefanova K."/>
            <person name="Durmic Z."/>
            <person name="Nichols P."/>
            <person name="Revell C."/>
            <person name="Isobe S.N."/>
            <person name="Edwards D."/>
            <person name="Erskine W."/>
        </authorList>
    </citation>
    <scope>NUCLEOTIDE SEQUENCE [LARGE SCALE GENOMIC DNA]</scope>
    <source>
        <strain evidence="11">cv. Daliak</strain>
    </source>
</reference>
<feature type="compositionally biased region" description="Basic and acidic residues" evidence="9">
    <location>
        <begin position="242"/>
        <end position="251"/>
    </location>
</feature>
<feature type="region of interest" description="Disordered" evidence="9">
    <location>
        <begin position="45"/>
        <end position="327"/>
    </location>
</feature>
<evidence type="ECO:0000256" key="1">
    <source>
        <dbReference type="ARBA" id="ARBA00004606"/>
    </source>
</evidence>
<comment type="subcellular location">
    <subcellularLocation>
        <location evidence="7">Endomembrane system</location>
        <topology evidence="7">Single-pass membrane protein</topology>
    </subcellularLocation>
    <subcellularLocation>
        <location evidence="1 8">Membrane</location>
        <topology evidence="1 8">Single-pass type II membrane protein</topology>
    </subcellularLocation>
</comment>
<feature type="compositionally biased region" description="Polar residues" evidence="9">
    <location>
        <begin position="226"/>
        <end position="235"/>
    </location>
</feature>
<feature type="compositionally biased region" description="Basic and acidic residues" evidence="9">
    <location>
        <begin position="119"/>
        <end position="131"/>
    </location>
</feature>
<dbReference type="OrthoDB" id="2013972at2759"/>
<feature type="compositionally biased region" description="Low complexity" evidence="9">
    <location>
        <begin position="61"/>
        <end position="86"/>
    </location>
</feature>